<protein>
    <submittedName>
        <fullName evidence="4">Uncharacterized protein</fullName>
    </submittedName>
</protein>
<dbReference type="EMBL" id="CFOE01000870">
    <property type="protein sequence ID" value="CFE46508.1"/>
    <property type="molecule type" value="Genomic_DNA"/>
</dbReference>
<dbReference type="EMBL" id="CFOH01001070">
    <property type="protein sequence ID" value="CFE78166.1"/>
    <property type="molecule type" value="Genomic_DNA"/>
</dbReference>
<evidence type="ECO:0000313" key="7">
    <source>
        <dbReference type="Proteomes" id="UP000039217"/>
    </source>
</evidence>
<evidence type="ECO:0000313" key="3">
    <source>
        <dbReference type="EMBL" id="CFR95825.1"/>
    </source>
</evidence>
<evidence type="ECO:0000313" key="1">
    <source>
        <dbReference type="EMBL" id="CFE46508.1"/>
    </source>
</evidence>
<reference evidence="6 7" key="1">
    <citation type="submission" date="2015-03" db="EMBL/GenBank/DDBJ databases">
        <authorList>
            <consortium name="Pathogen Informatics"/>
        </authorList>
    </citation>
    <scope>NUCLEOTIDE SEQUENCE [LARGE SCALE GENOMIC DNA]</scope>
    <source>
        <strain evidence="3 8">C09601061</strain>
        <strain evidence="4 7">D00501624</strain>
        <strain evidence="1 10">G09901357</strain>
        <strain evidence="2 9">H09601792</strain>
        <strain evidence="6">N09902308</strain>
    </source>
</reference>
<dbReference type="Proteomes" id="UP000046680">
    <property type="component" value="Unassembled WGS sequence"/>
</dbReference>
<gene>
    <name evidence="3" type="ORF">ERS007657_03244</name>
    <name evidence="4" type="ORF">ERS007661_03828</name>
    <name evidence="1" type="ORF">ERS007681_04084</name>
    <name evidence="2" type="ORF">ERS007688_04090</name>
    <name evidence="5" type="ORF">ERS007739_02631</name>
</gene>
<evidence type="ECO:0000313" key="4">
    <source>
        <dbReference type="EMBL" id="CNW32139.1"/>
    </source>
</evidence>
<evidence type="ECO:0000313" key="5">
    <source>
        <dbReference type="EMBL" id="COY45369.1"/>
    </source>
</evidence>
<dbReference type="AlphaFoldDB" id="A0A655FYB1"/>
<proteinExistence type="predicted"/>
<organism evidence="4 7">
    <name type="scientific">Mycobacterium tuberculosis</name>
    <dbReference type="NCBI Taxonomy" id="1773"/>
    <lineage>
        <taxon>Bacteria</taxon>
        <taxon>Bacillati</taxon>
        <taxon>Actinomycetota</taxon>
        <taxon>Actinomycetes</taxon>
        <taxon>Mycobacteriales</taxon>
        <taxon>Mycobacteriaceae</taxon>
        <taxon>Mycobacterium</taxon>
        <taxon>Mycobacterium tuberculosis complex</taxon>
    </lineage>
</organism>
<dbReference type="Proteomes" id="UP000039021">
    <property type="component" value="Unassembled WGS sequence"/>
</dbReference>
<dbReference type="EMBL" id="CGCX01001491">
    <property type="protein sequence ID" value="CFR95825.1"/>
    <property type="molecule type" value="Genomic_DNA"/>
</dbReference>
<name>A0A655FYB1_MYCTX</name>
<dbReference type="Proteomes" id="UP000048289">
    <property type="component" value="Unassembled WGS sequence"/>
</dbReference>
<evidence type="ECO:0000313" key="10">
    <source>
        <dbReference type="Proteomes" id="UP000048289"/>
    </source>
</evidence>
<dbReference type="Proteomes" id="UP000039217">
    <property type="component" value="Unassembled WGS sequence"/>
</dbReference>
<accession>A0A655FYB1</accession>
<evidence type="ECO:0000313" key="2">
    <source>
        <dbReference type="EMBL" id="CFE78166.1"/>
    </source>
</evidence>
<evidence type="ECO:0000313" key="9">
    <source>
        <dbReference type="Proteomes" id="UP000046947"/>
    </source>
</evidence>
<evidence type="ECO:0000313" key="8">
    <source>
        <dbReference type="Proteomes" id="UP000046680"/>
    </source>
</evidence>
<reference evidence="5" key="2">
    <citation type="submission" date="2015-03" db="EMBL/GenBank/DDBJ databases">
        <authorList>
            <consortium name="Pathogen Informatics"/>
            <person name="Murphy D."/>
        </authorList>
    </citation>
    <scope>NUCLEOTIDE SEQUENCE</scope>
    <source>
        <strain evidence="5">N09902308</strain>
    </source>
</reference>
<dbReference type="EMBL" id="CQQC01001886">
    <property type="protein sequence ID" value="CNW32139.1"/>
    <property type="molecule type" value="Genomic_DNA"/>
</dbReference>
<sequence>MNEANVNVLNNTTNIVRRYGARGPRNSLRSK</sequence>
<dbReference type="Proteomes" id="UP000046947">
    <property type="component" value="Unassembled WGS sequence"/>
</dbReference>
<evidence type="ECO:0000313" key="6">
    <source>
        <dbReference type="Proteomes" id="UP000039021"/>
    </source>
</evidence>
<dbReference type="EMBL" id="CSBK01001230">
    <property type="protein sequence ID" value="COY45369.1"/>
    <property type="molecule type" value="Genomic_DNA"/>
</dbReference>